<evidence type="ECO:0000256" key="1">
    <source>
        <dbReference type="SAM" id="MobiDB-lite"/>
    </source>
</evidence>
<dbReference type="AlphaFoldDB" id="A0A934X823"/>
<feature type="domain" description="VWFA" evidence="3">
    <location>
        <begin position="70"/>
        <end position="183"/>
    </location>
</feature>
<feature type="transmembrane region" description="Helical" evidence="2">
    <location>
        <begin position="300"/>
        <end position="324"/>
    </location>
</feature>
<keyword evidence="2" id="KW-1133">Transmembrane helix</keyword>
<proteinExistence type="predicted"/>
<dbReference type="EMBL" id="JADJIB010000010">
    <property type="protein sequence ID" value="MBK7274633.1"/>
    <property type="molecule type" value="Genomic_DNA"/>
</dbReference>
<dbReference type="Proteomes" id="UP000718281">
    <property type="component" value="Unassembled WGS sequence"/>
</dbReference>
<protein>
    <submittedName>
        <fullName evidence="4">VWA domain-containing protein</fullName>
    </submittedName>
</protein>
<dbReference type="Gene3D" id="3.40.50.410">
    <property type="entry name" value="von Willebrand factor, type A domain"/>
    <property type="match status" value="1"/>
</dbReference>
<evidence type="ECO:0000313" key="4">
    <source>
        <dbReference type="EMBL" id="MBK6301978.1"/>
    </source>
</evidence>
<dbReference type="SUPFAM" id="SSF53300">
    <property type="entry name" value="vWA-like"/>
    <property type="match status" value="1"/>
</dbReference>
<evidence type="ECO:0000256" key="2">
    <source>
        <dbReference type="SAM" id="Phobius"/>
    </source>
</evidence>
<dbReference type="InterPro" id="IPR036465">
    <property type="entry name" value="vWFA_dom_sf"/>
</dbReference>
<dbReference type="Proteomes" id="UP000886632">
    <property type="component" value="Unassembled WGS sequence"/>
</dbReference>
<feature type="transmembrane region" description="Helical" evidence="2">
    <location>
        <begin position="6"/>
        <end position="26"/>
    </location>
</feature>
<reference evidence="7 8" key="1">
    <citation type="submission" date="2020-10" db="EMBL/GenBank/DDBJ databases">
        <title>Connecting structure to function with the recovery of over 1000 high-quality activated sludge metagenome-assembled genomes encoding full-length rRNA genes using long-read sequencing.</title>
        <authorList>
            <person name="Singleton C.M."/>
            <person name="Petriglieri F."/>
            <person name="Kristensen J.M."/>
            <person name="Kirkegaard R.H."/>
            <person name="Michaelsen T.Y."/>
            <person name="Andersen M.H."/>
            <person name="Karst S.M."/>
            <person name="Dueholm M.S."/>
            <person name="Nielsen P.H."/>
            <person name="Albertsen M."/>
        </authorList>
    </citation>
    <scope>NUCLEOTIDE SEQUENCE [LARGE SCALE GENOMIC DNA]</scope>
    <source>
        <strain evidence="4">AalE_18-Q3-R2-46_BAT3C.188</strain>
        <strain evidence="5">Ega_18-Q3-R5-49_MAXAC.001</strain>
        <strain evidence="6">Ribe_18-Q3-R11-54_MAXAC.001</strain>
    </source>
</reference>
<dbReference type="EMBL" id="JADKGK010000020">
    <property type="protein sequence ID" value="MBL0004633.1"/>
    <property type="molecule type" value="Genomic_DNA"/>
</dbReference>
<comment type="caution">
    <text evidence="4">The sequence shown here is derived from an EMBL/GenBank/DDBJ whole genome shotgun (WGS) entry which is preliminary data.</text>
</comment>
<accession>A0A934X823</accession>
<evidence type="ECO:0000313" key="8">
    <source>
        <dbReference type="Proteomes" id="UP000726105"/>
    </source>
</evidence>
<sequence length="354" mass="36750">MTLLPVMSVGVLVLAVVVALALVWWPQPGPQPSLRTRVRRTLLVAAVLVASLRPGLPGAEVRASASELNVFFVVDTTTSSMAEDFGTDPRMSGMRADITAISGRMAGARFALITFDQAAVLRMPLTSDGAAVAAAAETMLPETSAWSRGSSVTAAGPLLQQTLARVAAAHPERARAVFYLGDGEQTSGSPPAALGVDQSLVNGGAVLGYGTTGGGQMHETGVPGSRADAGWLLDPSTGKPAVSVIDEGQLGSIAQQLGVPYLHRSPGESVDAVLGLVDLTGLDRVTVAQDGPLSAGREEFYWIALLAVAGLVAWEVGLALARLWGLRRPRRARGIPEDGGIPADRDGHEEKVRS</sequence>
<dbReference type="Pfam" id="PF13519">
    <property type="entry name" value="VWA_2"/>
    <property type="match status" value="1"/>
</dbReference>
<evidence type="ECO:0000259" key="3">
    <source>
        <dbReference type="Pfam" id="PF13519"/>
    </source>
</evidence>
<dbReference type="InterPro" id="IPR002035">
    <property type="entry name" value="VWF_A"/>
</dbReference>
<keyword evidence="2" id="KW-0812">Transmembrane</keyword>
<dbReference type="Proteomes" id="UP000726105">
    <property type="component" value="Unassembled WGS sequence"/>
</dbReference>
<evidence type="ECO:0000313" key="7">
    <source>
        <dbReference type="Proteomes" id="UP000718281"/>
    </source>
</evidence>
<dbReference type="EMBL" id="JADIXZ010000006">
    <property type="protein sequence ID" value="MBK6301978.1"/>
    <property type="molecule type" value="Genomic_DNA"/>
</dbReference>
<evidence type="ECO:0000313" key="6">
    <source>
        <dbReference type="EMBL" id="MBL0004633.1"/>
    </source>
</evidence>
<evidence type="ECO:0000313" key="5">
    <source>
        <dbReference type="EMBL" id="MBK7274633.1"/>
    </source>
</evidence>
<gene>
    <name evidence="4" type="ORF">IPF40_13380</name>
    <name evidence="5" type="ORF">IPI13_16255</name>
    <name evidence="6" type="ORF">IPP00_11795</name>
</gene>
<feature type="region of interest" description="Disordered" evidence="1">
    <location>
        <begin position="335"/>
        <end position="354"/>
    </location>
</feature>
<name>A0A934X823_9MICO</name>
<keyword evidence="2" id="KW-0472">Membrane</keyword>
<organism evidence="4 7">
    <name type="scientific">Candidatus Phosphoribacter hodrii</name>
    <dbReference type="NCBI Taxonomy" id="2953743"/>
    <lineage>
        <taxon>Bacteria</taxon>
        <taxon>Bacillati</taxon>
        <taxon>Actinomycetota</taxon>
        <taxon>Actinomycetes</taxon>
        <taxon>Micrococcales</taxon>
        <taxon>Dermatophilaceae</taxon>
        <taxon>Candidatus Phosphoribacter</taxon>
    </lineage>
</organism>
<feature type="compositionally biased region" description="Basic and acidic residues" evidence="1">
    <location>
        <begin position="343"/>
        <end position="354"/>
    </location>
</feature>